<evidence type="ECO:0000256" key="4">
    <source>
        <dbReference type="ARBA" id="ARBA00023306"/>
    </source>
</evidence>
<dbReference type="NCBIfam" id="TIGR01222">
    <property type="entry name" value="minC"/>
    <property type="match status" value="1"/>
</dbReference>
<dbReference type="Pfam" id="PF05209">
    <property type="entry name" value="MinC_N"/>
    <property type="match status" value="1"/>
</dbReference>
<dbReference type="Pfam" id="PF03775">
    <property type="entry name" value="MinC_C"/>
    <property type="match status" value="1"/>
</dbReference>
<dbReference type="Gene3D" id="3.30.70.260">
    <property type="match status" value="1"/>
</dbReference>
<dbReference type="OrthoDB" id="9794530at2"/>
<keyword evidence="8" id="KW-1185">Reference proteome</keyword>
<keyword evidence="3 6" id="KW-0717">Septation</keyword>
<evidence type="ECO:0000256" key="3">
    <source>
        <dbReference type="ARBA" id="ARBA00023210"/>
    </source>
</evidence>
<dbReference type="GO" id="GO:0000902">
    <property type="term" value="P:cell morphogenesis"/>
    <property type="evidence" value="ECO:0007669"/>
    <property type="project" value="InterPro"/>
</dbReference>
<keyword evidence="4 6" id="KW-0131">Cell cycle</keyword>
<sequence>MPDKTVKSQAFRLKGRLYTLTVLHVQDANPETIALQLAELTAKAPRLFEHAPLVLDVSAFDDATLDINAIVDAVRGCGLFPVALQGAIPGLAHAAKQLSLGVLNSSSTNDKPLEMHDEAMPQTVAASAVPSEGGRNKTITAPVRSGQQVVGKGGDLIVAASVSHGAELLADGNIHVYGPLRGRALAGISGDRSARIFCQSLEADLVSIAGFYRLSDAIQPFDRPCQIYLEGDSLQIEPL</sequence>
<evidence type="ECO:0000256" key="5">
    <source>
        <dbReference type="ARBA" id="ARBA00025606"/>
    </source>
</evidence>
<proteinExistence type="inferred from homology"/>
<name>A0A0W0U881_9GAMM</name>
<evidence type="ECO:0000313" key="8">
    <source>
        <dbReference type="Proteomes" id="UP000054785"/>
    </source>
</evidence>
<protein>
    <recommendedName>
        <fullName evidence="6">Probable septum site-determining protein MinC</fullName>
    </recommendedName>
</protein>
<evidence type="ECO:0000313" key="7">
    <source>
        <dbReference type="EMBL" id="KTD04210.1"/>
    </source>
</evidence>
<evidence type="ECO:0000256" key="2">
    <source>
        <dbReference type="ARBA" id="ARBA00022618"/>
    </source>
</evidence>
<dbReference type="SUPFAM" id="SSF63848">
    <property type="entry name" value="Cell-division inhibitor MinC, C-terminal domain"/>
    <property type="match status" value="1"/>
</dbReference>
<dbReference type="InterPro" id="IPR007874">
    <property type="entry name" value="MinC_N"/>
</dbReference>
<gene>
    <name evidence="6" type="primary">minC</name>
    <name evidence="7" type="ORF">Lgee_0240</name>
</gene>
<dbReference type="RefSeq" id="WP_028387092.1">
    <property type="nucleotide sequence ID" value="NZ_CAAAHN010000001.1"/>
</dbReference>
<dbReference type="GO" id="GO:1901891">
    <property type="term" value="P:regulation of cell septum assembly"/>
    <property type="evidence" value="ECO:0007669"/>
    <property type="project" value="InterPro"/>
</dbReference>
<dbReference type="Proteomes" id="UP000054785">
    <property type="component" value="Unassembled WGS sequence"/>
</dbReference>
<dbReference type="HAMAP" id="MF_00267">
    <property type="entry name" value="MinC"/>
    <property type="match status" value="1"/>
</dbReference>
<dbReference type="EMBL" id="LNYC01000005">
    <property type="protein sequence ID" value="KTD04210.1"/>
    <property type="molecule type" value="Genomic_DNA"/>
</dbReference>
<organism evidence="7 8">
    <name type="scientific">Legionella geestiana</name>
    <dbReference type="NCBI Taxonomy" id="45065"/>
    <lineage>
        <taxon>Bacteria</taxon>
        <taxon>Pseudomonadati</taxon>
        <taxon>Pseudomonadota</taxon>
        <taxon>Gammaproteobacteria</taxon>
        <taxon>Legionellales</taxon>
        <taxon>Legionellaceae</taxon>
        <taxon>Legionella</taxon>
    </lineage>
</organism>
<reference evidence="7 8" key="1">
    <citation type="submission" date="2015-11" db="EMBL/GenBank/DDBJ databases">
        <title>Genomic analysis of 38 Legionella species identifies large and diverse effector repertoires.</title>
        <authorList>
            <person name="Burstein D."/>
            <person name="Amaro F."/>
            <person name="Zusman T."/>
            <person name="Lifshitz Z."/>
            <person name="Cohen O."/>
            <person name="Gilbert J.A."/>
            <person name="Pupko T."/>
            <person name="Shuman H.A."/>
            <person name="Segal G."/>
        </authorList>
    </citation>
    <scope>NUCLEOTIDE SEQUENCE [LARGE SCALE GENOMIC DNA]</scope>
    <source>
        <strain evidence="7 8">ATCC 49504</strain>
    </source>
</reference>
<dbReference type="Gene3D" id="2.160.20.70">
    <property type="match status" value="1"/>
</dbReference>
<dbReference type="GO" id="GO:0000917">
    <property type="term" value="P:division septum assembly"/>
    <property type="evidence" value="ECO:0007669"/>
    <property type="project" value="UniProtKB-KW"/>
</dbReference>
<dbReference type="InterPro" id="IPR005526">
    <property type="entry name" value="Septum_form_inhib_MinC_C"/>
</dbReference>
<dbReference type="GO" id="GO:0051302">
    <property type="term" value="P:regulation of cell division"/>
    <property type="evidence" value="ECO:0007669"/>
    <property type="project" value="InterPro"/>
</dbReference>
<comment type="subunit">
    <text evidence="6">Interacts with MinD and FtsZ.</text>
</comment>
<comment type="function">
    <text evidence="5 6">Cell division inhibitor that blocks the formation of polar Z ring septums. Rapidly oscillates between the poles of the cell to destabilize FtsZ filaments that have formed before they mature into polar Z rings. Prevents FtsZ polymerization.</text>
</comment>
<comment type="similarity">
    <text evidence="1 6">Belongs to the MinC family.</text>
</comment>
<dbReference type="AlphaFoldDB" id="A0A0W0U881"/>
<accession>A0A0W0U881</accession>
<dbReference type="PATRIC" id="fig|45065.4.peg.256"/>
<evidence type="ECO:0000256" key="6">
    <source>
        <dbReference type="HAMAP-Rule" id="MF_00267"/>
    </source>
</evidence>
<comment type="caution">
    <text evidence="7">The sequence shown here is derived from an EMBL/GenBank/DDBJ whole genome shotgun (WGS) entry which is preliminary data.</text>
</comment>
<dbReference type="STRING" id="45065.Lgee_0240"/>
<dbReference type="InterPro" id="IPR013033">
    <property type="entry name" value="MinC"/>
</dbReference>
<dbReference type="PANTHER" id="PTHR34108">
    <property type="entry name" value="SEPTUM SITE-DETERMINING PROTEIN MINC"/>
    <property type="match status" value="1"/>
</dbReference>
<dbReference type="InterPro" id="IPR036145">
    <property type="entry name" value="MinC_C_sf"/>
</dbReference>
<dbReference type="PANTHER" id="PTHR34108:SF1">
    <property type="entry name" value="SEPTUM SITE-DETERMINING PROTEIN MINC"/>
    <property type="match status" value="1"/>
</dbReference>
<dbReference type="InterPro" id="IPR016098">
    <property type="entry name" value="CAP/MinC_C"/>
</dbReference>
<evidence type="ECO:0000256" key="1">
    <source>
        <dbReference type="ARBA" id="ARBA00006291"/>
    </source>
</evidence>
<keyword evidence="2 6" id="KW-0132">Cell division</keyword>